<dbReference type="PANTHER" id="PTHR24103">
    <property type="entry name" value="E3 UBIQUITIN-PROTEIN LIGASE TRIM"/>
    <property type="match status" value="1"/>
</dbReference>
<evidence type="ECO:0000259" key="2">
    <source>
        <dbReference type="PROSITE" id="PS50824"/>
    </source>
</evidence>
<dbReference type="CDD" id="cd08321">
    <property type="entry name" value="Pyrin_ASC-like"/>
    <property type="match status" value="1"/>
</dbReference>
<dbReference type="Pfam" id="PF00622">
    <property type="entry name" value="SPRY"/>
    <property type="match status" value="2"/>
</dbReference>
<sequence>MERLKVELLNTLKNLKQADFEEFKWFLKQDNILEGQKGIPEDDMEKAKERWQTVDLMVRKYNGPGAMQVAIQILQEIRKNDLVEQLKEFCKGQKDLNPRPIRVLTDGIGEKEAELEKLREFAVDVTLDPDTAHPDLVLSSDGKQVYDTDVTKDLPMTSNRFDKCASVVAKETFSSGKFYFEVQVEGKTDWTVGVARESINRKGKINLSPDEGFWTIWLRNKVYEALADPSVVLPLKSRLQKVGVFVDYDDGLVSFYNVDTADLIHSYKKCCFKKNLIIYINTSSNNQGLNSAPIIITPVVHKINKAELRSVKEFAVEVTLDPDTAHPELILSDDGKRVHHGDERKDVPDNPKRFSDCVNVLGKQSFFRQRFYYEVQVKGKTDWTLGVATESIDRKGEITLQPESGFWTIYLRNGEEYEAFDKPIVRLTRRSNPQRVGVFVDYEGGLVSFYNVDTADLLYSFNGCCFAESLLPFFSPCTNVGGTNSAPLIISPVSFFD</sequence>
<dbReference type="GeneID" id="107090603"/>
<dbReference type="CDD" id="cd13733">
    <property type="entry name" value="SPRY_PRY_C-I_1"/>
    <property type="match status" value="2"/>
</dbReference>
<dbReference type="RefSeq" id="XP_015239581.1">
    <property type="nucleotide sequence ID" value="XM_015384095.1"/>
</dbReference>
<accession>A0A3Q2CAJ3</accession>
<evidence type="ECO:0000313" key="4">
    <source>
        <dbReference type="Proteomes" id="UP000265020"/>
    </source>
</evidence>
<dbReference type="InterPro" id="IPR043136">
    <property type="entry name" value="B30.2/SPRY_sf"/>
</dbReference>
<dbReference type="Gene3D" id="2.60.120.920">
    <property type="match status" value="2"/>
</dbReference>
<dbReference type="Pfam" id="PF02758">
    <property type="entry name" value="PYRIN"/>
    <property type="match status" value="1"/>
</dbReference>
<keyword evidence="4" id="KW-1185">Reference proteome</keyword>
<name>A0A3Q2CAJ3_CYPVA</name>
<dbReference type="PROSITE" id="PS50824">
    <property type="entry name" value="DAPIN"/>
    <property type="match status" value="1"/>
</dbReference>
<organism evidence="3 4">
    <name type="scientific">Cyprinodon variegatus</name>
    <name type="common">Sheepshead minnow</name>
    <dbReference type="NCBI Taxonomy" id="28743"/>
    <lineage>
        <taxon>Eukaryota</taxon>
        <taxon>Metazoa</taxon>
        <taxon>Chordata</taxon>
        <taxon>Craniata</taxon>
        <taxon>Vertebrata</taxon>
        <taxon>Euteleostomi</taxon>
        <taxon>Actinopterygii</taxon>
        <taxon>Neopterygii</taxon>
        <taxon>Teleostei</taxon>
        <taxon>Neoteleostei</taxon>
        <taxon>Acanthomorphata</taxon>
        <taxon>Ovalentaria</taxon>
        <taxon>Atherinomorphae</taxon>
        <taxon>Cyprinodontiformes</taxon>
        <taxon>Cyprinodontidae</taxon>
        <taxon>Cyprinodon</taxon>
    </lineage>
</organism>
<dbReference type="FunFam" id="2.60.120.920:FF:000004">
    <property type="entry name" value="Butyrophilin subfamily 1 member A1"/>
    <property type="match status" value="2"/>
</dbReference>
<dbReference type="PROSITE" id="PS50188">
    <property type="entry name" value="B302_SPRY"/>
    <property type="match status" value="2"/>
</dbReference>
<dbReference type="GeneTree" id="ENSGT01040000240400"/>
<dbReference type="InterPro" id="IPR013320">
    <property type="entry name" value="ConA-like_dom_sf"/>
</dbReference>
<feature type="domain" description="B30.2/SPRY" evidence="1">
    <location>
        <begin position="105"/>
        <end position="299"/>
    </location>
</feature>
<dbReference type="KEGG" id="cvg:107090603"/>
<reference evidence="3" key="1">
    <citation type="submission" date="2025-08" db="UniProtKB">
        <authorList>
            <consortium name="Ensembl"/>
        </authorList>
    </citation>
    <scope>IDENTIFICATION</scope>
</reference>
<feature type="domain" description="B30.2/SPRY" evidence="1">
    <location>
        <begin position="298"/>
        <end position="495"/>
    </location>
</feature>
<dbReference type="InterPro" id="IPR011029">
    <property type="entry name" value="DEATH-like_dom_sf"/>
</dbReference>
<dbReference type="SMART" id="SM01289">
    <property type="entry name" value="PYRIN"/>
    <property type="match status" value="1"/>
</dbReference>
<dbReference type="Gene3D" id="1.10.533.10">
    <property type="entry name" value="Death Domain, Fas"/>
    <property type="match status" value="1"/>
</dbReference>
<dbReference type="AlphaFoldDB" id="A0A3Q2CAJ3"/>
<dbReference type="SMART" id="SM00449">
    <property type="entry name" value="SPRY"/>
    <property type="match status" value="2"/>
</dbReference>
<dbReference type="SMART" id="SM00589">
    <property type="entry name" value="PRY"/>
    <property type="match status" value="2"/>
</dbReference>
<dbReference type="InterPro" id="IPR004020">
    <property type="entry name" value="DAPIN"/>
</dbReference>
<dbReference type="Pfam" id="PF13765">
    <property type="entry name" value="PRY"/>
    <property type="match status" value="2"/>
</dbReference>
<evidence type="ECO:0000259" key="1">
    <source>
        <dbReference type="PROSITE" id="PS50188"/>
    </source>
</evidence>
<dbReference type="InterPro" id="IPR003879">
    <property type="entry name" value="Butyrophylin_SPRY"/>
</dbReference>
<feature type="domain" description="Pyrin" evidence="2">
    <location>
        <begin position="1"/>
        <end position="88"/>
    </location>
</feature>
<dbReference type="InterPro" id="IPR006574">
    <property type="entry name" value="PRY"/>
</dbReference>
<dbReference type="SUPFAM" id="SSF49899">
    <property type="entry name" value="Concanavalin A-like lectins/glucanases"/>
    <property type="match status" value="2"/>
</dbReference>
<dbReference type="InterPro" id="IPR001870">
    <property type="entry name" value="B30.2/SPRY"/>
</dbReference>
<dbReference type="PRINTS" id="PR01407">
    <property type="entry name" value="BUTYPHLNCDUF"/>
</dbReference>
<dbReference type="Ensembl" id="ENSCVAT00000012758.1">
    <property type="protein sequence ID" value="ENSCVAP00000001829.1"/>
    <property type="gene ID" value="ENSCVAG00000002849.1"/>
</dbReference>
<dbReference type="Proteomes" id="UP000265020">
    <property type="component" value="Unassembled WGS sequence"/>
</dbReference>
<dbReference type="InterPro" id="IPR003877">
    <property type="entry name" value="SPRY_dom"/>
</dbReference>
<dbReference type="SUPFAM" id="SSF47986">
    <property type="entry name" value="DEATH domain"/>
    <property type="match status" value="1"/>
</dbReference>
<evidence type="ECO:0000313" key="3">
    <source>
        <dbReference type="Ensembl" id="ENSCVAP00000001829.1"/>
    </source>
</evidence>
<dbReference type="OMA" id="KERWQTV"/>
<reference evidence="3" key="2">
    <citation type="submission" date="2025-09" db="UniProtKB">
        <authorList>
            <consortium name="Ensembl"/>
        </authorList>
    </citation>
    <scope>IDENTIFICATION</scope>
</reference>
<protein>
    <submittedName>
        <fullName evidence="3">E3 ubiquitin-protein ligase TRIM21-like</fullName>
    </submittedName>
</protein>
<proteinExistence type="predicted"/>
<dbReference type="OrthoDB" id="6105938at2759"/>
<dbReference type="InterPro" id="IPR050143">
    <property type="entry name" value="TRIM/RBCC"/>
</dbReference>